<reference evidence="1 2" key="1">
    <citation type="journal article" date="2012" name="Stand. Genomic Sci.">
        <title>Complete genome sequence of Pyrobaculum oguniense.</title>
        <authorList>
            <person name="Bernick D.L."/>
            <person name="Karplus K."/>
            <person name="Lui L.M."/>
            <person name="Coker J.K."/>
            <person name="Murphy J.N."/>
            <person name="Chan P.P."/>
            <person name="Cozen A.E."/>
            <person name="Lowe T.M."/>
        </authorList>
    </citation>
    <scope>NUCLEOTIDE SEQUENCE [LARGE SCALE GENOMIC DNA]</scope>
    <source>
        <strain evidence="1 2">TE7</strain>
    </source>
</reference>
<proteinExistence type="predicted"/>
<gene>
    <name evidence="1" type="ordered locus">Pogu_0503</name>
</gene>
<dbReference type="KEGG" id="pog:Pogu_0503"/>
<dbReference type="AlphaFoldDB" id="H6Q766"/>
<dbReference type="Proteomes" id="UP000009062">
    <property type="component" value="Chromosome"/>
</dbReference>
<organism evidence="1 2">
    <name type="scientific">Pyrobaculum oguniense (strain DSM 13380 / JCM 10595 / TE7)</name>
    <dbReference type="NCBI Taxonomy" id="698757"/>
    <lineage>
        <taxon>Archaea</taxon>
        <taxon>Thermoproteota</taxon>
        <taxon>Thermoprotei</taxon>
        <taxon>Thermoproteales</taxon>
        <taxon>Thermoproteaceae</taxon>
        <taxon>Pyrobaculum</taxon>
    </lineage>
</organism>
<name>H6Q766_PYROT</name>
<evidence type="ECO:0000313" key="2">
    <source>
        <dbReference type="Proteomes" id="UP000009062"/>
    </source>
</evidence>
<dbReference type="HOGENOM" id="CLU_1418740_0_0_2"/>
<keyword evidence="2" id="KW-1185">Reference proteome</keyword>
<sequence>MKCPYCGSEDVEAVKSWEMPKRGYKVTRYRCRSCGGQFNHYVGRGKEFVLRPGASRKSPRRTCIIVEWPNLPQIRVSEIEVRGTYLSGISEFLWKLEGLREKGVLKVLSAEALVVCGGSAEAQFKAKGGGSLGQILSRALSSAKGCAVRVVVEVDAQLSESLRLALETYHKIMNKDVEIRARGELCAAEGG</sequence>
<protein>
    <submittedName>
        <fullName evidence="1">Uncharacterized protein</fullName>
    </submittedName>
</protein>
<evidence type="ECO:0000313" key="1">
    <source>
        <dbReference type="EMBL" id="AFA38530.1"/>
    </source>
</evidence>
<dbReference type="EMBL" id="CP003316">
    <property type="protein sequence ID" value="AFA38530.1"/>
    <property type="molecule type" value="Genomic_DNA"/>
</dbReference>
<accession>H6Q766</accession>
<dbReference type="eggNOG" id="arCOG06985">
    <property type="taxonomic scope" value="Archaea"/>
</dbReference>
<dbReference type="STRING" id="698757.Pogu_0503"/>